<keyword evidence="6" id="KW-1185">Reference proteome</keyword>
<evidence type="ECO:0000313" key="6">
    <source>
        <dbReference type="Proteomes" id="UP000581769"/>
    </source>
</evidence>
<dbReference type="EMBL" id="JACHMG010000001">
    <property type="protein sequence ID" value="MBB4689747.1"/>
    <property type="molecule type" value="Genomic_DNA"/>
</dbReference>
<evidence type="ECO:0000259" key="3">
    <source>
        <dbReference type="Pfam" id="PF03816"/>
    </source>
</evidence>
<feature type="domain" description="Cell envelope-related transcriptional attenuator" evidence="3">
    <location>
        <begin position="92"/>
        <end position="260"/>
    </location>
</feature>
<proteinExistence type="inferred from homology"/>
<sequence>MRIAGKIVVSGLALVVFAGTAYGYATLQSLEDITRSNVIDSPGGATPGEQPADGAVDILMVGRDSRTDKQGNPLPADMLRELRAGDSADDLTDTLIVLRIPNGQQAVQAFSIPRDSYVPIPGGGKDKINSAFGRAKLAEAKKLRAGGESDKGRIEEGSLTAGRRATRQVVEDLTGVTIDHYAEVNLLSFYQISKAIGGVQVCLNQATHDPDSGANFVKGEQKIAGADALAFVRQRKNLPRSDLDRVRRQQVFLASLAGQVLSAGTLADPGKMGALIDAVKESVVLDQNWDLLDFVARMRGVSGGGIKFATVPVVNPDYRYNPAHPTWTAVQVDPEQVETFAAGLIGAAAPKPAAGSGKATVDVSNAGSTEGLAGRVADVLKGKGFTPGPTGNAPTRRTSLVRYPAALADEAKSIANDLGGLTTAESADVPAGHIEVVLGSVYSGPGVAAGGGAALGAAGGGAALGAAGSVAARGAARTEEPPITSAGENCVD</sequence>
<dbReference type="Gene3D" id="3.40.630.190">
    <property type="entry name" value="LCP protein"/>
    <property type="match status" value="1"/>
</dbReference>
<dbReference type="PANTHER" id="PTHR33392:SF6">
    <property type="entry name" value="POLYISOPRENYL-TEICHOIC ACID--PEPTIDOGLYCAN TEICHOIC ACID TRANSFERASE TAGU"/>
    <property type="match status" value="1"/>
</dbReference>
<dbReference type="InterPro" id="IPR027381">
    <property type="entry name" value="LytR/CpsA/Psr_C"/>
</dbReference>
<evidence type="ECO:0000313" key="5">
    <source>
        <dbReference type="EMBL" id="MBB4689747.1"/>
    </source>
</evidence>
<organism evidence="5 6">
    <name type="scientific">Amycolatopsis jiangsuensis</name>
    <dbReference type="NCBI Taxonomy" id="1181879"/>
    <lineage>
        <taxon>Bacteria</taxon>
        <taxon>Bacillati</taxon>
        <taxon>Actinomycetota</taxon>
        <taxon>Actinomycetes</taxon>
        <taxon>Pseudonocardiales</taxon>
        <taxon>Pseudonocardiaceae</taxon>
        <taxon>Amycolatopsis</taxon>
    </lineage>
</organism>
<comment type="caution">
    <text evidence="5">The sequence shown here is derived from an EMBL/GenBank/DDBJ whole genome shotgun (WGS) entry which is preliminary data.</text>
</comment>
<protein>
    <submittedName>
        <fullName evidence="5">LCP family protein required for cell wall assembly</fullName>
    </submittedName>
</protein>
<dbReference type="NCBIfam" id="TIGR00350">
    <property type="entry name" value="lytR_cpsA_psr"/>
    <property type="match status" value="1"/>
</dbReference>
<dbReference type="Proteomes" id="UP000581769">
    <property type="component" value="Unassembled WGS sequence"/>
</dbReference>
<dbReference type="InterPro" id="IPR004474">
    <property type="entry name" value="LytR_CpsA_psr"/>
</dbReference>
<feature type="region of interest" description="Disordered" evidence="2">
    <location>
        <begin position="473"/>
        <end position="492"/>
    </location>
</feature>
<gene>
    <name evidence="5" type="ORF">BJY18_007232</name>
</gene>
<reference evidence="5 6" key="1">
    <citation type="submission" date="2020-08" db="EMBL/GenBank/DDBJ databases">
        <title>Sequencing the genomes of 1000 actinobacteria strains.</title>
        <authorList>
            <person name="Klenk H.-P."/>
        </authorList>
    </citation>
    <scope>NUCLEOTIDE SEQUENCE [LARGE SCALE GENOMIC DNA]</scope>
    <source>
        <strain evidence="5 6">DSM 45859</strain>
    </source>
</reference>
<dbReference type="Pfam" id="PF13399">
    <property type="entry name" value="LytR_C"/>
    <property type="match status" value="1"/>
</dbReference>
<dbReference type="Pfam" id="PF03816">
    <property type="entry name" value="LytR_cpsA_psr"/>
    <property type="match status" value="1"/>
</dbReference>
<accession>A0A840J8Q3</accession>
<evidence type="ECO:0000256" key="2">
    <source>
        <dbReference type="SAM" id="MobiDB-lite"/>
    </source>
</evidence>
<comment type="similarity">
    <text evidence="1">Belongs to the LytR/CpsA/Psr (LCP) family.</text>
</comment>
<name>A0A840J8Q3_9PSEU</name>
<dbReference type="RefSeq" id="WP_184784219.1">
    <property type="nucleotide sequence ID" value="NZ_JACHMG010000001.1"/>
</dbReference>
<feature type="domain" description="LytR/CpsA/Psr regulator C-terminal" evidence="4">
    <location>
        <begin position="359"/>
        <end position="442"/>
    </location>
</feature>
<dbReference type="AlphaFoldDB" id="A0A840J8Q3"/>
<dbReference type="InterPro" id="IPR050922">
    <property type="entry name" value="LytR/CpsA/Psr_CW_biosynth"/>
</dbReference>
<evidence type="ECO:0000256" key="1">
    <source>
        <dbReference type="ARBA" id="ARBA00006068"/>
    </source>
</evidence>
<dbReference type="Gene3D" id="3.30.70.2390">
    <property type="match status" value="1"/>
</dbReference>
<dbReference type="PANTHER" id="PTHR33392">
    <property type="entry name" value="POLYISOPRENYL-TEICHOIC ACID--PEPTIDOGLYCAN TEICHOIC ACID TRANSFERASE TAGU"/>
    <property type="match status" value="1"/>
</dbReference>
<evidence type="ECO:0000259" key="4">
    <source>
        <dbReference type="Pfam" id="PF13399"/>
    </source>
</evidence>